<evidence type="ECO:0000313" key="4">
    <source>
        <dbReference type="EnsemblMetazoa" id="CLYHEMP021393.2"/>
    </source>
</evidence>
<sequence>MEIGTSRDLATCKGVRKSDGRSCTMFINKQYGDYCEFHVQKAFKKAKAGRMELQSGGSKGPRNGTTSKNQKGHLMNDMKKSIDMGDYHYGGKTLSLSENKKRNNVKLQKTSNGAGAGGGGLRSIVSSDVKALAAKDLQETKMKREKQKLELQGGTEEFKELLNVPTVGARNLHKLLKGDQVKEEEIKVPKSKCNSARSFLRNTKQEFLQTNPQLNRNLSPSIPKPDPAQKKRKLCDVEFFETTTSSDKKDKPKKLSVDKRNESNEREMTFESDEKVKRRKSSTDQTTNNLTPNGGDKTNNLTLNSGDKATKRTLNGGDKITKSTLNDGDRTTKSTLNGGDKTTKSTLNGGDKTNKATPNGGDKTERKDEENNNQEPIRKKEKINLNKLILDKSKAPMLGRGLRNSKSDFEEDFLCYDKYTGEDTSVSQISYGNDKGLTETLERSTNKQQLQQNGPTLKPTKAKLAAIQKIRSKGGIHDNEDKKNKQQTSEHIKARLENSLDKSNDEGDENDEVPKKKRKKGLLQDIFGELDPNSEEAIKLHKAKSKNVGAVRLAEAEREDKYFAALEKKEAMEQKMINTTEIKVRLYACKV</sequence>
<organism evidence="4 5">
    <name type="scientific">Clytia hemisphaerica</name>
    <dbReference type="NCBI Taxonomy" id="252671"/>
    <lineage>
        <taxon>Eukaryota</taxon>
        <taxon>Metazoa</taxon>
        <taxon>Cnidaria</taxon>
        <taxon>Hydrozoa</taxon>
        <taxon>Hydroidolina</taxon>
        <taxon>Leptothecata</taxon>
        <taxon>Obeliida</taxon>
        <taxon>Clytiidae</taxon>
        <taxon>Clytia</taxon>
    </lineage>
</organism>
<dbReference type="GO" id="GO:0043596">
    <property type="term" value="C:nuclear replication fork"/>
    <property type="evidence" value="ECO:0007669"/>
    <property type="project" value="TreeGrafter"/>
</dbReference>
<feature type="compositionally biased region" description="Basic and acidic residues" evidence="2">
    <location>
        <begin position="246"/>
        <end position="276"/>
    </location>
</feature>
<reference evidence="4" key="1">
    <citation type="submission" date="2021-01" db="UniProtKB">
        <authorList>
            <consortium name="EnsemblMetazoa"/>
        </authorList>
    </citation>
    <scope>IDENTIFICATION</scope>
</reference>
<feature type="region of interest" description="Disordered" evidence="2">
    <location>
        <begin position="209"/>
        <end position="381"/>
    </location>
</feature>
<feature type="compositionally biased region" description="Basic and acidic residues" evidence="2">
    <location>
        <begin position="362"/>
        <end position="381"/>
    </location>
</feature>
<dbReference type="PANTHER" id="PTHR13454:SF11">
    <property type="entry name" value="PROTEIN MCM10 HOMOLOG"/>
    <property type="match status" value="1"/>
</dbReference>
<name>A0A7M5XDZ6_9CNID</name>
<protein>
    <recommendedName>
        <fullName evidence="3">Zinc finger Mcm10/DnaG-type domain-containing protein</fullName>
    </recommendedName>
</protein>
<accession>A0A7M5XDZ6</accession>
<feature type="compositionally biased region" description="Basic and acidic residues" evidence="2">
    <location>
        <begin position="495"/>
        <end position="505"/>
    </location>
</feature>
<feature type="region of interest" description="Disordered" evidence="2">
    <location>
        <begin position="471"/>
        <end position="490"/>
    </location>
</feature>
<dbReference type="InterPro" id="IPR015408">
    <property type="entry name" value="Znf_Mcm10/DnaG"/>
</dbReference>
<dbReference type="AlphaFoldDB" id="A0A7M5XDZ6"/>
<feature type="domain" description="Zinc finger Mcm10/DnaG-type" evidence="3">
    <location>
        <begin position="4"/>
        <end position="50"/>
    </location>
</feature>
<dbReference type="GO" id="GO:0006270">
    <property type="term" value="P:DNA replication initiation"/>
    <property type="evidence" value="ECO:0007669"/>
    <property type="project" value="InterPro"/>
</dbReference>
<dbReference type="Pfam" id="PF09329">
    <property type="entry name" value="zf-primase"/>
    <property type="match status" value="1"/>
</dbReference>
<feature type="compositionally biased region" description="Polar residues" evidence="2">
    <location>
        <begin position="209"/>
        <end position="220"/>
    </location>
</feature>
<dbReference type="EnsemblMetazoa" id="CLYHEMT021393.2">
    <property type="protein sequence ID" value="CLYHEMP021393.2"/>
    <property type="gene ID" value="CLYHEMG021393"/>
</dbReference>
<dbReference type="InterPro" id="IPR012340">
    <property type="entry name" value="NA-bd_OB-fold"/>
</dbReference>
<dbReference type="Pfam" id="PF24863">
    <property type="entry name" value="zf-CCCH_Mcm10"/>
    <property type="match status" value="1"/>
</dbReference>
<feature type="compositionally biased region" description="Polar residues" evidence="2">
    <location>
        <begin position="446"/>
        <end position="455"/>
    </location>
</feature>
<dbReference type="OrthoDB" id="273123at2759"/>
<feature type="region of interest" description="Disordered" evidence="2">
    <location>
        <begin position="442"/>
        <end position="462"/>
    </location>
</feature>
<feature type="compositionally biased region" description="Basic and acidic residues" evidence="2">
    <location>
        <begin position="475"/>
        <end position="490"/>
    </location>
</feature>
<feature type="compositionally biased region" description="Polar residues" evidence="2">
    <location>
        <begin position="283"/>
        <end position="307"/>
    </location>
</feature>
<dbReference type="InterPro" id="IPR040184">
    <property type="entry name" value="Mcm10"/>
</dbReference>
<evidence type="ECO:0000313" key="5">
    <source>
        <dbReference type="Proteomes" id="UP000594262"/>
    </source>
</evidence>
<dbReference type="Proteomes" id="UP000594262">
    <property type="component" value="Unplaced"/>
</dbReference>
<keyword evidence="5" id="KW-1185">Reference proteome</keyword>
<proteinExistence type="inferred from homology"/>
<dbReference type="GO" id="GO:0003688">
    <property type="term" value="F:DNA replication origin binding"/>
    <property type="evidence" value="ECO:0007669"/>
    <property type="project" value="TreeGrafter"/>
</dbReference>
<dbReference type="GO" id="GO:0003697">
    <property type="term" value="F:single-stranded DNA binding"/>
    <property type="evidence" value="ECO:0007669"/>
    <property type="project" value="InterPro"/>
</dbReference>
<evidence type="ECO:0000256" key="1">
    <source>
        <dbReference type="ARBA" id="ARBA00009679"/>
    </source>
</evidence>
<dbReference type="PANTHER" id="PTHR13454">
    <property type="entry name" value="PROTEIN MCM10 HOMOLOG"/>
    <property type="match status" value="1"/>
</dbReference>
<feature type="region of interest" description="Disordered" evidence="2">
    <location>
        <begin position="495"/>
        <end position="524"/>
    </location>
</feature>
<dbReference type="Gene3D" id="2.40.50.140">
    <property type="entry name" value="Nucleic acid-binding proteins"/>
    <property type="match status" value="1"/>
</dbReference>
<comment type="similarity">
    <text evidence="1">Belongs to the MCM10 family.</text>
</comment>
<evidence type="ECO:0000259" key="3">
    <source>
        <dbReference type="Pfam" id="PF09329"/>
    </source>
</evidence>
<evidence type="ECO:0000256" key="2">
    <source>
        <dbReference type="SAM" id="MobiDB-lite"/>
    </source>
</evidence>
<feature type="region of interest" description="Disordered" evidence="2">
    <location>
        <begin position="50"/>
        <end position="72"/>
    </location>
</feature>